<organism evidence="1 2">
    <name type="scientific">Hapsidospora chrysogenum (strain ATCC 11550 / CBS 779.69 / DSM 880 / IAM 14645 / JCM 23072 / IMI 49137)</name>
    <name type="common">Acremonium chrysogenum</name>
    <dbReference type="NCBI Taxonomy" id="857340"/>
    <lineage>
        <taxon>Eukaryota</taxon>
        <taxon>Fungi</taxon>
        <taxon>Dikarya</taxon>
        <taxon>Ascomycota</taxon>
        <taxon>Pezizomycotina</taxon>
        <taxon>Sordariomycetes</taxon>
        <taxon>Hypocreomycetidae</taxon>
        <taxon>Hypocreales</taxon>
        <taxon>Bionectriaceae</taxon>
        <taxon>Hapsidospora</taxon>
    </lineage>
</organism>
<evidence type="ECO:0000313" key="1">
    <source>
        <dbReference type="EMBL" id="KFH48135.1"/>
    </source>
</evidence>
<protein>
    <submittedName>
        <fullName evidence="1">Uncharacterized protein</fullName>
    </submittedName>
</protein>
<dbReference type="Proteomes" id="UP000029964">
    <property type="component" value="Unassembled WGS sequence"/>
</dbReference>
<dbReference type="AlphaFoldDB" id="A0A086TFK3"/>
<evidence type="ECO:0000313" key="2">
    <source>
        <dbReference type="Proteomes" id="UP000029964"/>
    </source>
</evidence>
<accession>A0A086TFK3</accession>
<proteinExistence type="predicted"/>
<sequence length="72" mass="8081">MNSFLQGPAPNHLEHVWLKMSAMVPPSPHPSAVPAMWRHLEMVPHLELAAKLVPTEQAERRVLILVNPNMGE</sequence>
<name>A0A086TFK3_HAPC1</name>
<dbReference type="EMBL" id="JPKY01000005">
    <property type="protein sequence ID" value="KFH48135.1"/>
    <property type="molecule type" value="Genomic_DNA"/>
</dbReference>
<dbReference type="InterPro" id="IPR014710">
    <property type="entry name" value="RmlC-like_jellyroll"/>
</dbReference>
<dbReference type="InterPro" id="IPR011051">
    <property type="entry name" value="RmlC_Cupin_sf"/>
</dbReference>
<gene>
    <name evidence="1" type="ORF">ACRE_010570</name>
</gene>
<keyword evidence="2" id="KW-1185">Reference proteome</keyword>
<dbReference type="SUPFAM" id="SSF51182">
    <property type="entry name" value="RmlC-like cupins"/>
    <property type="match status" value="1"/>
</dbReference>
<dbReference type="STRING" id="857340.A0A086TFK3"/>
<dbReference type="HOGENOM" id="CLU_2721629_0_0_1"/>
<comment type="caution">
    <text evidence="1">The sequence shown here is derived from an EMBL/GenBank/DDBJ whole genome shotgun (WGS) entry which is preliminary data.</text>
</comment>
<dbReference type="Gene3D" id="2.60.120.10">
    <property type="entry name" value="Jelly Rolls"/>
    <property type="match status" value="1"/>
</dbReference>
<dbReference type="OrthoDB" id="2205143at2759"/>
<reference evidence="2" key="1">
    <citation type="journal article" date="2014" name="Genome Announc.">
        <title>Genome sequence and annotation of Acremonium chrysogenum, producer of the beta-lactam antibiotic cephalosporin C.</title>
        <authorList>
            <person name="Terfehr D."/>
            <person name="Dahlmann T.A."/>
            <person name="Specht T."/>
            <person name="Zadra I."/>
            <person name="Kuernsteiner H."/>
            <person name="Kueck U."/>
        </authorList>
    </citation>
    <scope>NUCLEOTIDE SEQUENCE [LARGE SCALE GENOMIC DNA]</scope>
    <source>
        <strain evidence="2">ATCC 11550 / CBS 779.69 / DSM 880 / IAM 14645 / JCM 23072 / IMI 49137</strain>
    </source>
</reference>